<keyword evidence="3 6" id="KW-0812">Transmembrane</keyword>
<evidence type="ECO:0000256" key="5">
    <source>
        <dbReference type="ARBA" id="ARBA00023136"/>
    </source>
</evidence>
<dbReference type="PANTHER" id="PTHR31113:SF20">
    <property type="entry name" value="UPF0496 PROTEIN 2-RELATED"/>
    <property type="match status" value="1"/>
</dbReference>
<dbReference type="Pfam" id="PF05055">
    <property type="entry name" value="DUF677"/>
    <property type="match status" value="1"/>
</dbReference>
<evidence type="ECO:0000313" key="8">
    <source>
        <dbReference type="Proteomes" id="UP000245207"/>
    </source>
</evidence>
<evidence type="ECO:0000256" key="4">
    <source>
        <dbReference type="ARBA" id="ARBA00022989"/>
    </source>
</evidence>
<evidence type="ECO:0000256" key="3">
    <source>
        <dbReference type="ARBA" id="ARBA00022692"/>
    </source>
</evidence>
<feature type="transmembrane region" description="Helical" evidence="6">
    <location>
        <begin position="227"/>
        <end position="244"/>
    </location>
</feature>
<feature type="transmembrane region" description="Helical" evidence="6">
    <location>
        <begin position="199"/>
        <end position="221"/>
    </location>
</feature>
<comment type="caution">
    <text evidence="7">The sequence shown here is derived from an EMBL/GenBank/DDBJ whole genome shotgun (WGS) entry which is preliminary data.</text>
</comment>
<reference evidence="7 8" key="1">
    <citation type="journal article" date="2018" name="Mol. Plant">
        <title>The genome of Artemisia annua provides insight into the evolution of Asteraceae family and artemisinin biosynthesis.</title>
        <authorList>
            <person name="Shen Q."/>
            <person name="Zhang L."/>
            <person name="Liao Z."/>
            <person name="Wang S."/>
            <person name="Yan T."/>
            <person name="Shi P."/>
            <person name="Liu M."/>
            <person name="Fu X."/>
            <person name="Pan Q."/>
            <person name="Wang Y."/>
            <person name="Lv Z."/>
            <person name="Lu X."/>
            <person name="Zhang F."/>
            <person name="Jiang W."/>
            <person name="Ma Y."/>
            <person name="Chen M."/>
            <person name="Hao X."/>
            <person name="Li L."/>
            <person name="Tang Y."/>
            <person name="Lv G."/>
            <person name="Zhou Y."/>
            <person name="Sun X."/>
            <person name="Brodelius P.E."/>
            <person name="Rose J.K.C."/>
            <person name="Tang K."/>
        </authorList>
    </citation>
    <scope>NUCLEOTIDE SEQUENCE [LARGE SCALE GENOMIC DNA]</scope>
    <source>
        <strain evidence="8">cv. Huhao1</strain>
        <tissue evidence="7">Leaf</tissue>
    </source>
</reference>
<dbReference type="InterPro" id="IPR007749">
    <property type="entry name" value="DUF677"/>
</dbReference>
<dbReference type="GO" id="GO:0016020">
    <property type="term" value="C:membrane"/>
    <property type="evidence" value="ECO:0007669"/>
    <property type="project" value="UniProtKB-SubCell"/>
</dbReference>
<accession>A0A2U1LKA4</accession>
<evidence type="ECO:0000313" key="7">
    <source>
        <dbReference type="EMBL" id="PWA49415.1"/>
    </source>
</evidence>
<sequence length="362" mass="41304">MKINCSKIKFPSVRSNGKYDAESTSSFIQETDVNEEYKKAFRTHSYTDICNKVQTHIRFDSNASSSSIHDHYVHLCDLLLEPQSETIKHLSKTFDVHHLLLNFFEAGLEAWKICEELLESVHQANANHHKIKQIIKLSERFPCGTKIYEELDSYSSLVNPLSSFGPIKFPTLHGSHKLLLKKLTTKHTRNKRKQKLHKVFKKSGGCTLVALYTILAIALLVLACHGLVVAAASPGLLACSFGFIKKRKLTKKGVKMSELKRIGAQLDVAAKGVYTMIKDLDTMGWLAERLHNEIEYGKKMAHKCVGNRSPDVLDEVMRKFRVHETCFLEQLEELEDHIYLCLLNVNRSRRLLVDEIMPRSNN</sequence>
<evidence type="ECO:0000256" key="1">
    <source>
        <dbReference type="ARBA" id="ARBA00004370"/>
    </source>
</evidence>
<dbReference type="EMBL" id="PKPP01008943">
    <property type="protein sequence ID" value="PWA49415.1"/>
    <property type="molecule type" value="Genomic_DNA"/>
</dbReference>
<keyword evidence="8" id="KW-1185">Reference proteome</keyword>
<organism evidence="7 8">
    <name type="scientific">Artemisia annua</name>
    <name type="common">Sweet wormwood</name>
    <dbReference type="NCBI Taxonomy" id="35608"/>
    <lineage>
        <taxon>Eukaryota</taxon>
        <taxon>Viridiplantae</taxon>
        <taxon>Streptophyta</taxon>
        <taxon>Embryophyta</taxon>
        <taxon>Tracheophyta</taxon>
        <taxon>Spermatophyta</taxon>
        <taxon>Magnoliopsida</taxon>
        <taxon>eudicotyledons</taxon>
        <taxon>Gunneridae</taxon>
        <taxon>Pentapetalae</taxon>
        <taxon>asterids</taxon>
        <taxon>campanulids</taxon>
        <taxon>Asterales</taxon>
        <taxon>Asteraceae</taxon>
        <taxon>Asteroideae</taxon>
        <taxon>Anthemideae</taxon>
        <taxon>Artemisiinae</taxon>
        <taxon>Artemisia</taxon>
    </lineage>
</organism>
<evidence type="ECO:0000256" key="2">
    <source>
        <dbReference type="ARBA" id="ARBA00009074"/>
    </source>
</evidence>
<dbReference type="Proteomes" id="UP000245207">
    <property type="component" value="Unassembled WGS sequence"/>
</dbReference>
<dbReference type="STRING" id="35608.A0A2U1LKA4"/>
<keyword evidence="5 6" id="KW-0472">Membrane</keyword>
<evidence type="ECO:0000256" key="6">
    <source>
        <dbReference type="SAM" id="Phobius"/>
    </source>
</evidence>
<comment type="subcellular location">
    <subcellularLocation>
        <location evidence="1">Membrane</location>
    </subcellularLocation>
</comment>
<gene>
    <name evidence="7" type="ORF">CTI12_AA481460</name>
</gene>
<keyword evidence="4 6" id="KW-1133">Transmembrane helix</keyword>
<name>A0A2U1LKA4_ARTAN</name>
<proteinExistence type="inferred from homology"/>
<dbReference type="OrthoDB" id="776561at2759"/>
<protein>
    <submittedName>
        <fullName evidence="7">Uncharacterized protein</fullName>
    </submittedName>
</protein>
<dbReference type="AlphaFoldDB" id="A0A2U1LKA4"/>
<comment type="similarity">
    <text evidence="2">Belongs to the UPF0496 family.</text>
</comment>
<dbReference type="PANTHER" id="PTHR31113">
    <property type="entry name" value="UPF0496 PROTEIN 3-RELATED"/>
    <property type="match status" value="1"/>
</dbReference>